<dbReference type="InterPro" id="IPR001610">
    <property type="entry name" value="PAC"/>
</dbReference>
<comment type="caution">
    <text evidence="12">The sequence shown here is derived from an EMBL/GenBank/DDBJ whole genome shotgun (WGS) entry which is preliminary data.</text>
</comment>
<protein>
    <recommendedName>
        <fullName evidence="3">histidine kinase</fullName>
        <ecNumber evidence="3">2.7.13.3</ecNumber>
    </recommendedName>
</protein>
<dbReference type="CDD" id="cd00082">
    <property type="entry name" value="HisKA"/>
    <property type="match status" value="1"/>
</dbReference>
<dbReference type="PRINTS" id="PR00344">
    <property type="entry name" value="BCTRLSENSOR"/>
</dbReference>
<reference evidence="12 13" key="1">
    <citation type="submission" date="2023-08" db="EMBL/GenBank/DDBJ databases">
        <title>Nocardioides seae sp. nov., a bacterium isolated from a soil.</title>
        <authorList>
            <person name="Wang X."/>
        </authorList>
    </citation>
    <scope>NUCLEOTIDE SEQUENCE [LARGE SCALE GENOMIC DNA]</scope>
    <source>
        <strain evidence="12 13">YZH12</strain>
    </source>
</reference>
<organism evidence="12 13">
    <name type="scientific">Nocardioides imazamoxiresistens</name>
    <dbReference type="NCBI Taxonomy" id="3231893"/>
    <lineage>
        <taxon>Bacteria</taxon>
        <taxon>Bacillati</taxon>
        <taxon>Actinomycetota</taxon>
        <taxon>Actinomycetes</taxon>
        <taxon>Propionibacteriales</taxon>
        <taxon>Nocardioidaceae</taxon>
        <taxon>Nocardioides</taxon>
    </lineage>
</organism>
<dbReference type="SMART" id="SM00091">
    <property type="entry name" value="PAS"/>
    <property type="match status" value="1"/>
</dbReference>
<dbReference type="SMART" id="SM00086">
    <property type="entry name" value="PAC"/>
    <property type="match status" value="1"/>
</dbReference>
<feature type="transmembrane region" description="Helical" evidence="8">
    <location>
        <begin position="269"/>
        <end position="289"/>
    </location>
</feature>
<dbReference type="SUPFAM" id="SSF55874">
    <property type="entry name" value="ATPase domain of HSP90 chaperone/DNA topoisomerase II/histidine kinase"/>
    <property type="match status" value="1"/>
</dbReference>
<dbReference type="NCBIfam" id="TIGR00229">
    <property type="entry name" value="sensory_box"/>
    <property type="match status" value="1"/>
</dbReference>
<gene>
    <name evidence="12" type="ORF">RDV89_02575</name>
</gene>
<dbReference type="InterPro" id="IPR036097">
    <property type="entry name" value="HisK_dim/P_sf"/>
</dbReference>
<dbReference type="PROSITE" id="PS50109">
    <property type="entry name" value="HIS_KIN"/>
    <property type="match status" value="1"/>
</dbReference>
<keyword evidence="8" id="KW-1133">Transmembrane helix</keyword>
<comment type="catalytic activity">
    <reaction evidence="1">
        <text>ATP + protein L-histidine = ADP + protein N-phospho-L-histidine.</text>
        <dbReference type="EC" id="2.7.13.3"/>
    </reaction>
</comment>
<feature type="transmembrane region" description="Helical" evidence="8">
    <location>
        <begin position="64"/>
        <end position="81"/>
    </location>
</feature>
<keyword evidence="4" id="KW-0597">Phosphoprotein</keyword>
<feature type="transmembrane region" description="Helical" evidence="8">
    <location>
        <begin position="12"/>
        <end position="32"/>
    </location>
</feature>
<dbReference type="InterPro" id="IPR004358">
    <property type="entry name" value="Sig_transdc_His_kin-like_C"/>
</dbReference>
<dbReference type="Gene3D" id="3.30.450.20">
    <property type="entry name" value="PAS domain"/>
    <property type="match status" value="1"/>
</dbReference>
<keyword evidence="12" id="KW-0547">Nucleotide-binding</keyword>
<evidence type="ECO:0000313" key="12">
    <source>
        <dbReference type="EMBL" id="MDT9591935.1"/>
    </source>
</evidence>
<keyword evidence="5" id="KW-0808">Transferase</keyword>
<dbReference type="RefSeq" id="WP_315731031.1">
    <property type="nucleotide sequence ID" value="NZ_JAVYII010000001.1"/>
</dbReference>
<dbReference type="EC" id="2.7.13.3" evidence="3"/>
<dbReference type="SMART" id="SM00388">
    <property type="entry name" value="HisKA"/>
    <property type="match status" value="1"/>
</dbReference>
<dbReference type="PROSITE" id="PS50113">
    <property type="entry name" value="PAC"/>
    <property type="match status" value="1"/>
</dbReference>
<dbReference type="CDD" id="cd00130">
    <property type="entry name" value="PAS"/>
    <property type="match status" value="1"/>
</dbReference>
<keyword evidence="6" id="KW-0418">Kinase</keyword>
<accession>A0ABU3PRT0</accession>
<feature type="transmembrane region" description="Helical" evidence="8">
    <location>
        <begin position="38"/>
        <end position="57"/>
    </location>
</feature>
<dbReference type="InterPro" id="IPR003661">
    <property type="entry name" value="HisK_dim/P_dom"/>
</dbReference>
<evidence type="ECO:0000259" key="10">
    <source>
        <dbReference type="PROSITE" id="PS50112"/>
    </source>
</evidence>
<dbReference type="Pfam" id="PF13426">
    <property type="entry name" value="PAS_9"/>
    <property type="match status" value="1"/>
</dbReference>
<dbReference type="InterPro" id="IPR036890">
    <property type="entry name" value="HATPase_C_sf"/>
</dbReference>
<dbReference type="Pfam" id="PF02518">
    <property type="entry name" value="HATPase_c"/>
    <property type="match status" value="1"/>
</dbReference>
<feature type="transmembrane region" description="Helical" evidence="8">
    <location>
        <begin position="87"/>
        <end position="106"/>
    </location>
</feature>
<feature type="domain" description="PAS" evidence="10">
    <location>
        <begin position="303"/>
        <end position="356"/>
    </location>
</feature>
<keyword evidence="13" id="KW-1185">Reference proteome</keyword>
<feature type="domain" description="PAC" evidence="11">
    <location>
        <begin position="386"/>
        <end position="438"/>
    </location>
</feature>
<dbReference type="InterPro" id="IPR000700">
    <property type="entry name" value="PAS-assoc_C"/>
</dbReference>
<dbReference type="Pfam" id="PF00512">
    <property type="entry name" value="HisKA"/>
    <property type="match status" value="1"/>
</dbReference>
<evidence type="ECO:0000256" key="7">
    <source>
        <dbReference type="ARBA" id="ARBA00023012"/>
    </source>
</evidence>
<proteinExistence type="predicted"/>
<dbReference type="InterPro" id="IPR035965">
    <property type="entry name" value="PAS-like_dom_sf"/>
</dbReference>
<dbReference type="SMART" id="SM00387">
    <property type="entry name" value="HATPase_c"/>
    <property type="match status" value="1"/>
</dbReference>
<dbReference type="InterPro" id="IPR003594">
    <property type="entry name" value="HATPase_dom"/>
</dbReference>
<dbReference type="CDD" id="cd00075">
    <property type="entry name" value="HATPase"/>
    <property type="match status" value="1"/>
</dbReference>
<dbReference type="GO" id="GO:0005524">
    <property type="term" value="F:ATP binding"/>
    <property type="evidence" value="ECO:0007669"/>
    <property type="project" value="UniProtKB-KW"/>
</dbReference>
<evidence type="ECO:0000259" key="9">
    <source>
        <dbReference type="PROSITE" id="PS50109"/>
    </source>
</evidence>
<evidence type="ECO:0000256" key="3">
    <source>
        <dbReference type="ARBA" id="ARBA00012438"/>
    </source>
</evidence>
<evidence type="ECO:0000313" key="13">
    <source>
        <dbReference type="Proteomes" id="UP001268542"/>
    </source>
</evidence>
<dbReference type="SUPFAM" id="SSF47384">
    <property type="entry name" value="Homodimeric domain of signal transducing histidine kinase"/>
    <property type="match status" value="1"/>
</dbReference>
<dbReference type="Gene3D" id="3.30.565.10">
    <property type="entry name" value="Histidine kinase-like ATPase, C-terminal domain"/>
    <property type="match status" value="1"/>
</dbReference>
<dbReference type="PANTHER" id="PTHR43711">
    <property type="entry name" value="TWO-COMPONENT HISTIDINE KINASE"/>
    <property type="match status" value="1"/>
</dbReference>
<evidence type="ECO:0000256" key="2">
    <source>
        <dbReference type="ARBA" id="ARBA00004236"/>
    </source>
</evidence>
<keyword evidence="12" id="KW-0067">ATP-binding</keyword>
<keyword evidence="7" id="KW-0902">Two-component regulatory system</keyword>
<dbReference type="Gene3D" id="1.10.287.130">
    <property type="match status" value="1"/>
</dbReference>
<dbReference type="PANTHER" id="PTHR43711:SF1">
    <property type="entry name" value="HISTIDINE KINASE 1"/>
    <property type="match status" value="1"/>
</dbReference>
<dbReference type="PROSITE" id="PS50112">
    <property type="entry name" value="PAS"/>
    <property type="match status" value="1"/>
</dbReference>
<feature type="transmembrane region" description="Helical" evidence="8">
    <location>
        <begin position="237"/>
        <end position="257"/>
    </location>
</feature>
<dbReference type="Proteomes" id="UP001268542">
    <property type="component" value="Unassembled WGS sequence"/>
</dbReference>
<evidence type="ECO:0000256" key="1">
    <source>
        <dbReference type="ARBA" id="ARBA00000085"/>
    </source>
</evidence>
<feature type="transmembrane region" description="Helical" evidence="8">
    <location>
        <begin position="152"/>
        <end position="171"/>
    </location>
</feature>
<comment type="subcellular location">
    <subcellularLocation>
        <location evidence="2">Cell membrane</location>
    </subcellularLocation>
</comment>
<evidence type="ECO:0000256" key="8">
    <source>
        <dbReference type="SAM" id="Phobius"/>
    </source>
</evidence>
<feature type="domain" description="Histidine kinase" evidence="9">
    <location>
        <begin position="463"/>
        <end position="682"/>
    </location>
</feature>
<dbReference type="InterPro" id="IPR050736">
    <property type="entry name" value="Sensor_HK_Regulatory"/>
</dbReference>
<feature type="transmembrane region" description="Helical" evidence="8">
    <location>
        <begin position="191"/>
        <end position="207"/>
    </location>
</feature>
<feature type="transmembrane region" description="Helical" evidence="8">
    <location>
        <begin position="126"/>
        <end position="146"/>
    </location>
</feature>
<dbReference type="InterPro" id="IPR000014">
    <property type="entry name" value="PAS"/>
</dbReference>
<evidence type="ECO:0000256" key="4">
    <source>
        <dbReference type="ARBA" id="ARBA00022553"/>
    </source>
</evidence>
<keyword evidence="8" id="KW-0812">Transmembrane</keyword>
<name>A0ABU3PRT0_9ACTN</name>
<evidence type="ECO:0000256" key="5">
    <source>
        <dbReference type="ARBA" id="ARBA00022679"/>
    </source>
</evidence>
<sequence>MSTQQSTPRPTLPAWTPLAALAAVALIGGASALLAHTWVQAVAVWPVGLLTGAALASRPATRPVVLLAGGALGAGTAHLLDVDGVTALAYGLGAALQAGLAATVLLRGVRTRTQPSLRSKTDLRRWLVAGTLGPAVGVPVFLGIVLADGGEVRPVAAVLILLSSVLSHLLLTPLFLRIEPAPQRVDVTERALQWAAVGAGTIVIFVFQDDVAWAFGLAPLLVWGALRLPLREMVVQLAVTCALVLTLAVTEMGPFAIGGDTGMADITAATQLQLCLVGGVLLVVPYTLIAQQLRELSSEAHRERELVRRIMDSAHRTAIIGTDRRGRITLFNRGAETLLGYRADEVLGHSPELLLPRAELQTLAEAAGTAPEFHRIARALTSESAEPRDWRLRRKSGEVRTHSVTLTQMRDEDGAVVGYVCTSEDVTARVQRQDALLAALLTEREAVERLEQADRMKDALVSTVSHELRTPLTSILGYTTMLVDGDLGDLSPTVQQTMERILGNGERLRSLVEDLLVLSRVNAGALDLEAQPLDLRDVVRTAHEVVAPSLAQRRLDLRIELPDESALVDGDVSMLERVVLNLFTNALKFTPDGGQVVVTVTLETDEVVLEVSDTGLGIPVEEQDQLFTQFFRSSVAKREAIQGTGLGLSIARAIVDQHGGVIGATSEPGIGSTFLVVLPRLAASGSPRHRRGETTPIA</sequence>
<dbReference type="InterPro" id="IPR005467">
    <property type="entry name" value="His_kinase_dom"/>
</dbReference>
<evidence type="ECO:0000256" key="6">
    <source>
        <dbReference type="ARBA" id="ARBA00022777"/>
    </source>
</evidence>
<keyword evidence="8" id="KW-0472">Membrane</keyword>
<dbReference type="EMBL" id="JAVYII010000001">
    <property type="protein sequence ID" value="MDT9591935.1"/>
    <property type="molecule type" value="Genomic_DNA"/>
</dbReference>
<evidence type="ECO:0000259" key="11">
    <source>
        <dbReference type="PROSITE" id="PS50113"/>
    </source>
</evidence>
<dbReference type="SUPFAM" id="SSF55785">
    <property type="entry name" value="PYP-like sensor domain (PAS domain)"/>
    <property type="match status" value="1"/>
</dbReference>